<dbReference type="InterPro" id="IPR014121">
    <property type="entry name" value="TraN_Ftype"/>
</dbReference>
<evidence type="ECO:0000313" key="1">
    <source>
        <dbReference type="EMBL" id="GGD82116.1"/>
    </source>
</evidence>
<protein>
    <recommendedName>
        <fullName evidence="3">Conjugal transfer protein TraN</fullName>
    </recommendedName>
</protein>
<organism evidence="1 2">
    <name type="scientific">Croceicoccus mobilis</name>
    <dbReference type="NCBI Taxonomy" id="1703339"/>
    <lineage>
        <taxon>Bacteria</taxon>
        <taxon>Pseudomonadati</taxon>
        <taxon>Pseudomonadota</taxon>
        <taxon>Alphaproteobacteria</taxon>
        <taxon>Sphingomonadales</taxon>
        <taxon>Erythrobacteraceae</taxon>
        <taxon>Croceicoccus</taxon>
    </lineage>
</organism>
<dbReference type="RefSeq" id="WP_066769542.1">
    <property type="nucleotide sequence ID" value="NZ_BMIP01000011.1"/>
</dbReference>
<proteinExistence type="predicted"/>
<dbReference type="AlphaFoldDB" id="A0A917DZ25"/>
<evidence type="ECO:0008006" key="3">
    <source>
        <dbReference type="Google" id="ProtNLM"/>
    </source>
</evidence>
<dbReference type="EMBL" id="BMIP01000011">
    <property type="protein sequence ID" value="GGD82116.1"/>
    <property type="molecule type" value="Genomic_DNA"/>
</dbReference>
<accession>A0A917DZ25</accession>
<dbReference type="Pfam" id="PF06986">
    <property type="entry name" value="F_T4SS_TraN"/>
    <property type="match status" value="1"/>
</dbReference>
<dbReference type="Proteomes" id="UP000612349">
    <property type="component" value="Unassembled WGS sequence"/>
</dbReference>
<comment type="caution">
    <text evidence="1">The sequence shown here is derived from an EMBL/GenBank/DDBJ whole genome shotgun (WGS) entry which is preliminary data.</text>
</comment>
<gene>
    <name evidence="1" type="ORF">GCM10010990_35090</name>
</gene>
<sequence>MADGRSDGEDLAKAIRDATSDSILADGAEAGVPGYAGTDFAESAMVDDVAALDTAGELQRSTNPTYSVVVDTTRPRFDPTTIDLSAADAIEDDPDAYLGTGFTLDGSTGECEALPGSGTGVTEYFESCNDGSVVEEFPLTCSVVAVDNSQYGYTCQEVQIYIPAHRVCVKPTRVGCQEYADVPEQIVETVNSCGNIDASCTAGATSTTELGTHETYEYYGKRIPRDVRRISKQYVCDSEHSTSPAVDSAMEFFTEWRRVSKTAYYVPDGPAYHIPAVAETYDGRVGSGSYTIDETDCLNKTATLQCTQSSQVCVANDASGTCVEWERTYDCTRRVSKNDCSVLDARPECTFDHRECLSEDADGTCNIYDEWYRCTTGEPVDPDAEEFICSGDLYCLDGECTEIEREASTEFKDAMVAVQTMGELRDDFDPDTLRLFGGENLKCTKKLFGISNCCSGKGVPLITPFLCSAEDRLVDEKDDAGLCAYVGSYCSDKVLGVCVTKKQSYCCFSSKLTRILQEQGRAQLGLDFGTPKETTCEGLTVEQFQQLDLSLMDFTEVYEEFTEAAKLPDEIEAGILIQERIAEYYNLHTAP</sequence>
<name>A0A917DZ25_9SPHN</name>
<keyword evidence="2" id="KW-1185">Reference proteome</keyword>
<evidence type="ECO:0000313" key="2">
    <source>
        <dbReference type="Proteomes" id="UP000612349"/>
    </source>
</evidence>
<reference evidence="1" key="2">
    <citation type="submission" date="2020-09" db="EMBL/GenBank/DDBJ databases">
        <authorList>
            <person name="Sun Q."/>
            <person name="Zhou Y."/>
        </authorList>
    </citation>
    <scope>NUCLEOTIDE SEQUENCE</scope>
    <source>
        <strain evidence="1">CGMCC 1.15360</strain>
    </source>
</reference>
<reference evidence="1" key="1">
    <citation type="journal article" date="2014" name="Int. J. Syst. Evol. Microbiol.">
        <title>Complete genome sequence of Corynebacterium casei LMG S-19264T (=DSM 44701T), isolated from a smear-ripened cheese.</title>
        <authorList>
            <consortium name="US DOE Joint Genome Institute (JGI-PGF)"/>
            <person name="Walter F."/>
            <person name="Albersmeier A."/>
            <person name="Kalinowski J."/>
            <person name="Ruckert C."/>
        </authorList>
    </citation>
    <scope>NUCLEOTIDE SEQUENCE</scope>
    <source>
        <strain evidence="1">CGMCC 1.15360</strain>
    </source>
</reference>